<name>B6H240_PENRW</name>
<dbReference type="Proteomes" id="UP000000724">
    <property type="component" value="Contig Pc00c13"/>
</dbReference>
<proteinExistence type="predicted"/>
<keyword evidence="2" id="KW-1185">Reference proteome</keyword>
<accession>B6H240</accession>
<dbReference type="VEuPathDB" id="FungiDB:PCH_Pc13g04690"/>
<sequence length="159" mass="17790">MEFYPESIDTKSGSDQAAGSYKLTLSQGGGEQHPEMHPIGDRRIVPIIRMLDCKRFHSVHFVPCGMPRTTTKHGVSHITTVRTKCDFHDAQHTDSIIVKVEAVIGTNKFELDWAILLSRESDVAFGYYGSGLGVLHSMSSPLDSMRTYTRRDIKPNLIL</sequence>
<dbReference type="AlphaFoldDB" id="B6H240"/>
<evidence type="ECO:0000313" key="2">
    <source>
        <dbReference type="Proteomes" id="UP000000724"/>
    </source>
</evidence>
<dbReference type="HOGENOM" id="CLU_1661367_0_0_1"/>
<dbReference type="EMBL" id="AM920428">
    <property type="protein sequence ID" value="CAP91538.1"/>
    <property type="molecule type" value="Genomic_DNA"/>
</dbReference>
<protein>
    <submittedName>
        <fullName evidence="1">Uncharacterized protein</fullName>
    </submittedName>
</protein>
<reference evidence="1 2" key="1">
    <citation type="journal article" date="2008" name="Nat. Biotechnol.">
        <title>Genome sequencing and analysis of the filamentous fungus Penicillium chrysogenum.</title>
        <authorList>
            <person name="van den Berg M.A."/>
            <person name="Albang R."/>
            <person name="Albermann K."/>
            <person name="Badger J.H."/>
            <person name="Daran J.-M."/>
            <person name="Driessen A.J.M."/>
            <person name="Garcia-Estrada C."/>
            <person name="Fedorova N.D."/>
            <person name="Harris D.M."/>
            <person name="Heijne W.H.M."/>
            <person name="Joardar V.S."/>
            <person name="Kiel J.A.K.W."/>
            <person name="Kovalchuk A."/>
            <person name="Martin J.F."/>
            <person name="Nierman W.C."/>
            <person name="Nijland J.G."/>
            <person name="Pronk J.T."/>
            <person name="Roubos J.A."/>
            <person name="van der Klei I.J."/>
            <person name="van Peij N.N.M.E."/>
            <person name="Veenhuis M."/>
            <person name="von Doehren H."/>
            <person name="Wagner C."/>
            <person name="Wortman J.R."/>
            <person name="Bovenberg R.A.L."/>
        </authorList>
    </citation>
    <scope>NUCLEOTIDE SEQUENCE [LARGE SCALE GENOMIC DNA]</scope>
    <source>
        <strain evidence="2">ATCC 28089 / DSM 1075 / NRRL 1951 / Wisconsin 54-1255</strain>
    </source>
</reference>
<gene>
    <name evidence="1" type="ORF">Pc13g04690</name>
    <name evidence="1" type="ORF">PCH_Pc13g04690</name>
</gene>
<dbReference type="OrthoDB" id="10550579at2759"/>
<organism evidence="1 2">
    <name type="scientific">Penicillium rubens (strain ATCC 28089 / DSM 1075 / NRRL 1951 / Wisconsin 54-1255)</name>
    <name type="common">Penicillium chrysogenum</name>
    <dbReference type="NCBI Taxonomy" id="500485"/>
    <lineage>
        <taxon>Eukaryota</taxon>
        <taxon>Fungi</taxon>
        <taxon>Dikarya</taxon>
        <taxon>Ascomycota</taxon>
        <taxon>Pezizomycotina</taxon>
        <taxon>Eurotiomycetes</taxon>
        <taxon>Eurotiomycetidae</taxon>
        <taxon>Eurotiales</taxon>
        <taxon>Aspergillaceae</taxon>
        <taxon>Penicillium</taxon>
        <taxon>Penicillium chrysogenum species complex</taxon>
    </lineage>
</organism>
<evidence type="ECO:0000313" key="1">
    <source>
        <dbReference type="EMBL" id="CAP91538.1"/>
    </source>
</evidence>